<accession>A0A5A7P2Y3</accession>
<sequence length="380" mass="43992">MCSSTVAAPIIFPKIWKRPTKNKKDRFYWEDKMVEFRFSNGFRPRKKIYDHYSELIHSAKVLAFFYLFICHVNNFVAMSYFQYATSAPIDRNLPLRHNCKIFERSFTEVYDLDKFLASLSGVVPIEKALPAKLLYKRLPIVQVPEQVSEEFISSNIMPVYLSKKNLKIVTYFNSSAKVNWSMNQQSNAYQCLAMFESLRLQPWLQKLADSMLGTLRSLSMTMGSRFLVVDFRVEMLGQLSCLDSCLGAQEIGIFLEKIGFHPNTTIYLTQIRWHNSLDALRSIFPNTFIKDAIMPADEKGKFVDMKSRELERYIDYYMCMQGDVFVPALPGRFYTSIVGERIRLGKTQILVPAKNTSETVADYVSPYVAEKSHFVYSCLC</sequence>
<evidence type="ECO:0000256" key="5">
    <source>
        <dbReference type="ARBA" id="ARBA00023277"/>
    </source>
</evidence>
<dbReference type="Pfam" id="PF10250">
    <property type="entry name" value="O-FucT"/>
    <property type="match status" value="1"/>
</dbReference>
<keyword evidence="4" id="KW-0294">Fucose metabolism</keyword>
<gene>
    <name evidence="7" type="ORF">STAS_02633</name>
</gene>
<organism evidence="7 8">
    <name type="scientific">Striga asiatica</name>
    <name type="common">Asiatic witchweed</name>
    <name type="synonym">Buchnera asiatica</name>
    <dbReference type="NCBI Taxonomy" id="4170"/>
    <lineage>
        <taxon>Eukaryota</taxon>
        <taxon>Viridiplantae</taxon>
        <taxon>Streptophyta</taxon>
        <taxon>Embryophyta</taxon>
        <taxon>Tracheophyta</taxon>
        <taxon>Spermatophyta</taxon>
        <taxon>Magnoliopsida</taxon>
        <taxon>eudicotyledons</taxon>
        <taxon>Gunneridae</taxon>
        <taxon>Pentapetalae</taxon>
        <taxon>asterids</taxon>
        <taxon>lamiids</taxon>
        <taxon>Lamiales</taxon>
        <taxon>Orobanchaceae</taxon>
        <taxon>Buchnereae</taxon>
        <taxon>Striga</taxon>
    </lineage>
</organism>
<dbReference type="OrthoDB" id="1899018at2759"/>
<evidence type="ECO:0000256" key="4">
    <source>
        <dbReference type="ARBA" id="ARBA00023253"/>
    </source>
</evidence>
<keyword evidence="2 7" id="KW-0328">Glycosyltransferase</keyword>
<evidence type="ECO:0000313" key="8">
    <source>
        <dbReference type="Proteomes" id="UP000325081"/>
    </source>
</evidence>
<evidence type="ECO:0000256" key="3">
    <source>
        <dbReference type="ARBA" id="ARBA00022679"/>
    </source>
</evidence>
<proteinExistence type="inferred from homology"/>
<dbReference type="EMBL" id="BKCP01001336">
    <property type="protein sequence ID" value="GER26957.1"/>
    <property type="molecule type" value="Genomic_DNA"/>
</dbReference>
<name>A0A5A7P2Y3_STRAF</name>
<comment type="caution">
    <text evidence="7">The sequence shown here is derived from an EMBL/GenBank/DDBJ whole genome shotgun (WGS) entry which is preliminary data.</text>
</comment>
<keyword evidence="8" id="KW-1185">Reference proteome</keyword>
<dbReference type="GO" id="GO:0006004">
    <property type="term" value="P:fucose metabolic process"/>
    <property type="evidence" value="ECO:0007669"/>
    <property type="project" value="UniProtKB-KW"/>
</dbReference>
<dbReference type="PANTHER" id="PTHR31288:SF5">
    <property type="entry name" value="PROTEIN MANNAN SYNTHESIS-RELATED 1"/>
    <property type="match status" value="1"/>
</dbReference>
<dbReference type="AlphaFoldDB" id="A0A5A7P2Y3"/>
<evidence type="ECO:0000313" key="7">
    <source>
        <dbReference type="EMBL" id="GER26957.1"/>
    </source>
</evidence>
<evidence type="ECO:0000256" key="2">
    <source>
        <dbReference type="ARBA" id="ARBA00022676"/>
    </source>
</evidence>
<dbReference type="GO" id="GO:0016757">
    <property type="term" value="F:glycosyltransferase activity"/>
    <property type="evidence" value="ECO:0007669"/>
    <property type="project" value="UniProtKB-KW"/>
</dbReference>
<dbReference type="InterPro" id="IPR024709">
    <property type="entry name" value="FucosylTrfase_pln"/>
</dbReference>
<keyword evidence="3 7" id="KW-0808">Transferase</keyword>
<dbReference type="Proteomes" id="UP000325081">
    <property type="component" value="Unassembled WGS sequence"/>
</dbReference>
<protein>
    <recommendedName>
        <fullName evidence="6">O-fucosyltransferase family protein</fullName>
    </recommendedName>
</protein>
<evidence type="ECO:0000256" key="1">
    <source>
        <dbReference type="ARBA" id="ARBA00007737"/>
    </source>
</evidence>
<dbReference type="PANTHER" id="PTHR31288">
    <property type="entry name" value="O-FUCOSYLTRANSFERASE FAMILY PROTEIN"/>
    <property type="match status" value="1"/>
</dbReference>
<reference evidence="8" key="1">
    <citation type="journal article" date="2019" name="Curr. Biol.">
        <title>Genome Sequence of Striga asiatica Provides Insight into the Evolution of Plant Parasitism.</title>
        <authorList>
            <person name="Yoshida S."/>
            <person name="Kim S."/>
            <person name="Wafula E.K."/>
            <person name="Tanskanen J."/>
            <person name="Kim Y.M."/>
            <person name="Honaas L."/>
            <person name="Yang Z."/>
            <person name="Spallek T."/>
            <person name="Conn C.E."/>
            <person name="Ichihashi Y."/>
            <person name="Cheong K."/>
            <person name="Cui S."/>
            <person name="Der J.P."/>
            <person name="Gundlach H."/>
            <person name="Jiao Y."/>
            <person name="Hori C."/>
            <person name="Ishida J.K."/>
            <person name="Kasahara H."/>
            <person name="Kiba T."/>
            <person name="Kim M.S."/>
            <person name="Koo N."/>
            <person name="Laohavisit A."/>
            <person name="Lee Y.H."/>
            <person name="Lumba S."/>
            <person name="McCourt P."/>
            <person name="Mortimer J.C."/>
            <person name="Mutuku J.M."/>
            <person name="Nomura T."/>
            <person name="Sasaki-Sekimoto Y."/>
            <person name="Seto Y."/>
            <person name="Wang Y."/>
            <person name="Wakatake T."/>
            <person name="Sakakibara H."/>
            <person name="Demura T."/>
            <person name="Yamaguchi S."/>
            <person name="Yoneyama K."/>
            <person name="Manabe R.I."/>
            <person name="Nelson D.C."/>
            <person name="Schulman A.H."/>
            <person name="Timko M.P."/>
            <person name="dePamphilis C.W."/>
            <person name="Choi D."/>
            <person name="Shirasu K."/>
        </authorList>
    </citation>
    <scope>NUCLEOTIDE SEQUENCE [LARGE SCALE GENOMIC DNA]</scope>
    <source>
        <strain evidence="8">cv. UVA1</strain>
    </source>
</reference>
<comment type="similarity">
    <text evidence="1">Belongs to the glycosyltransferase GT106 family.</text>
</comment>
<keyword evidence="5" id="KW-0119">Carbohydrate metabolism</keyword>
<dbReference type="InterPro" id="IPR019378">
    <property type="entry name" value="GDP-Fuc_O-FucTrfase"/>
</dbReference>
<evidence type="ECO:0000256" key="6">
    <source>
        <dbReference type="ARBA" id="ARBA00030350"/>
    </source>
</evidence>